<dbReference type="STRING" id="6198.A0A074ZNP1"/>
<keyword evidence="2" id="KW-1185">Reference proteome</keyword>
<dbReference type="EMBL" id="KL596693">
    <property type="protein sequence ID" value="KER28711.1"/>
    <property type="molecule type" value="Genomic_DNA"/>
</dbReference>
<proteinExistence type="predicted"/>
<dbReference type="Proteomes" id="UP000054324">
    <property type="component" value="Unassembled WGS sequence"/>
</dbReference>
<evidence type="ECO:0000313" key="1">
    <source>
        <dbReference type="EMBL" id="KER28711.1"/>
    </source>
</evidence>
<dbReference type="GeneID" id="20318682"/>
<reference evidence="1 2" key="1">
    <citation type="submission" date="2013-11" db="EMBL/GenBank/DDBJ databases">
        <title>Opisthorchis viverrini - life in the bile duct.</title>
        <authorList>
            <person name="Young N.D."/>
            <person name="Nagarajan N."/>
            <person name="Lin S.J."/>
            <person name="Korhonen P.K."/>
            <person name="Jex A.R."/>
            <person name="Hall R.S."/>
            <person name="Safavi-Hemami H."/>
            <person name="Kaewkong W."/>
            <person name="Bertrand D."/>
            <person name="Gao S."/>
            <person name="Seet Q."/>
            <person name="Wongkham S."/>
            <person name="Teh B.T."/>
            <person name="Wongkham C."/>
            <person name="Intapan P.M."/>
            <person name="Maleewong W."/>
            <person name="Yang X."/>
            <person name="Hu M."/>
            <person name="Wang Z."/>
            <person name="Hofmann A."/>
            <person name="Sternberg P.W."/>
            <person name="Tan P."/>
            <person name="Wang J."/>
            <person name="Gasser R.B."/>
        </authorList>
    </citation>
    <scope>NUCLEOTIDE SEQUENCE [LARGE SCALE GENOMIC DNA]</scope>
</reference>
<gene>
    <name evidence="1" type="ORF">T265_04500</name>
</gene>
<accession>A0A074ZNP1</accession>
<dbReference type="RefSeq" id="XP_009167519.1">
    <property type="nucleotide sequence ID" value="XM_009169255.1"/>
</dbReference>
<organism evidence="1 2">
    <name type="scientific">Opisthorchis viverrini</name>
    <name type="common">Southeast Asian liver fluke</name>
    <dbReference type="NCBI Taxonomy" id="6198"/>
    <lineage>
        <taxon>Eukaryota</taxon>
        <taxon>Metazoa</taxon>
        <taxon>Spiralia</taxon>
        <taxon>Lophotrochozoa</taxon>
        <taxon>Platyhelminthes</taxon>
        <taxon>Trematoda</taxon>
        <taxon>Digenea</taxon>
        <taxon>Opisthorchiida</taxon>
        <taxon>Opisthorchiata</taxon>
        <taxon>Opisthorchiidae</taxon>
        <taxon>Opisthorchis</taxon>
    </lineage>
</organism>
<dbReference type="KEGG" id="ovi:T265_04500"/>
<name>A0A074ZNP1_OPIVI</name>
<dbReference type="AlphaFoldDB" id="A0A074ZNP1"/>
<protein>
    <submittedName>
        <fullName evidence="1">Uncharacterized protein</fullName>
    </submittedName>
</protein>
<evidence type="ECO:0000313" key="2">
    <source>
        <dbReference type="Proteomes" id="UP000054324"/>
    </source>
</evidence>
<dbReference type="CTD" id="20318682"/>
<sequence>MTDTPQILYKRTRVGMKYPPNCALMKSPRLVTKTFQEASVQLVMDTRRVHDLPGISGYPASEMIHASERRLIWFCERLTWNRAESLVCDVPRRLNVLHQTAPCFSRFDRLKNEATWCSTSSRLVTSQRRDSAGFQASLLRNQIRSIQLRNGPFQFTLEKSDCTFPCGATLKEEYFISRQLMLPVNEKMVTLYKVVQSEDRCLFEKKLLEKPNWLTEDDSSSVFHDPNGIGTNDAFELDGTYHDRREIANYFLRMTRRIVSTETCGRLIQHIQLLENVINERFRWVPGESHAKPNLFEMILCILVSSRPKV</sequence>